<dbReference type="Proteomes" id="UP000294567">
    <property type="component" value="Unassembled WGS sequence"/>
</dbReference>
<proteinExistence type="predicted"/>
<gene>
    <name evidence="2" type="ORF">EDD65_11058</name>
</gene>
<evidence type="ECO:0000313" key="3">
    <source>
        <dbReference type="Proteomes" id="UP000294567"/>
    </source>
</evidence>
<comment type="caution">
    <text evidence="2">The sequence shown here is derived from an EMBL/GenBank/DDBJ whole genome shotgun (WGS) entry which is preliminary data.</text>
</comment>
<evidence type="ECO:0000313" key="2">
    <source>
        <dbReference type="EMBL" id="TCS87623.1"/>
    </source>
</evidence>
<organism evidence="2 3">
    <name type="scientific">Keratinibaculum paraultunense</name>
    <dbReference type="NCBI Taxonomy" id="1278232"/>
    <lineage>
        <taxon>Bacteria</taxon>
        <taxon>Bacillati</taxon>
        <taxon>Bacillota</taxon>
        <taxon>Tissierellia</taxon>
        <taxon>Tissierellales</taxon>
        <taxon>Tepidimicrobiaceae</taxon>
        <taxon>Keratinibaculum</taxon>
    </lineage>
</organism>
<protein>
    <submittedName>
        <fullName evidence="2">Chromosome segregation ATPase</fullName>
    </submittedName>
</protein>
<feature type="coiled-coil region" evidence="1">
    <location>
        <begin position="281"/>
        <end position="461"/>
    </location>
</feature>
<keyword evidence="3" id="KW-1185">Reference proteome</keyword>
<reference evidence="2 3" key="1">
    <citation type="submission" date="2019-03" db="EMBL/GenBank/DDBJ databases">
        <title>Genomic Encyclopedia of Type Strains, Phase IV (KMG-IV): sequencing the most valuable type-strain genomes for metagenomic binning, comparative biology and taxonomic classification.</title>
        <authorList>
            <person name="Goeker M."/>
        </authorList>
    </citation>
    <scope>NUCLEOTIDE SEQUENCE [LARGE SCALE GENOMIC DNA]</scope>
    <source>
        <strain evidence="2 3">DSM 26752</strain>
    </source>
</reference>
<name>A0A4R3KS33_9FIRM</name>
<dbReference type="EMBL" id="SMAE01000010">
    <property type="protein sequence ID" value="TCS87623.1"/>
    <property type="molecule type" value="Genomic_DNA"/>
</dbReference>
<sequence>MPAISKIRLTNVIYENGGKRFNDDIFEFDGYNGVILLENGGGKTVFIQTVLQAILPNAKLGERKIRDTLSLEGGASHVAIEWILNDRPRRYGITAVTLFLSPNGLESLKYVYDYSAGDEHSIENIPFVKRTNEGHVRPASRQEMQEYYQYMQNQKMNAYTFDTKKEFHEYIEGNFHIIPSEWRSIAHINGAEGDVEKFFDGCKTTSQLVDQLLIPVVEEALAGNGTEDFVQIFEKQREHFRKHKELRERIEESRCIESKINDYVFIYTKLNEIEQKMLDKKKEAKSIYNFLKEEETKTQEEIAHLEELNELLLKDKYELNRKEISYELALFNNELKEAEDDYEFIKSQYMELESRLKKKEKSLQDLEIAELKLNIIKKEELIDILKKQLEELDQDEDIAVLKDKLEENSRVLKGYFEKEKENLQKQKLQWENQRIKYENLLQKINNELEGIKFNRQKLLEERAGDIREVESIEKHMEYIKKDILANPTKETIEGEYPKWKERMEKIQELDISYKNRLKELKDKKEELSLEIPTLHEEIQSLIEISTVKETSFNNIEKNHNNILSMVKVLRIEWSYLDSIYLKQQSIVEYIRGRLERTRKEREILLEKERISYRLLDYYGENDYFTGEPLLELWQDSWENQFNLLEIGTRYIEKAAVNLNKNLKDIYREYPLWPLAIITSNSEVEKLIKKINGQIEKITFPILVLSQEEASNILLGKGKITERYIYPSIWQENIDKYKFDLWKDDLKKSVKKVVENRKEKEKEEKTWQDILDTIIKFLADYPYDEYIKLTEEVKDLKNKLDNKKNILAEKQKENILINKEIEHFENKLKELEQEANYLNRRIEKALDYFEKVKDKKRINNQIYKKNEQLALVEKKIMLLEKDKNGKEAIIDEVKEGLKEIDIGIHDILTDSYYKEVENFTALYKDLNKDSILEERKFIEEKLRERQIGRREIEGKLNEIKSNKKRDEELLKRKYASANYPVDEDMKYPYDGSRLIKELLKDIKDLKDELERIFPSLKEKEDFYKRNKYIYEERLKSFYEEFEEVVCFTQPLPSVKVQLEEEKLKLEEKQEFIETSWKKIEEQLKDIQNNLKYMEIKNGKFEFLLVDINETILSSDIKRNLPYNRKDIISKIVEEMEALTQKLEVHREKVFGERNQFIQFSNANVRDVRLREMAVSGIRNKNTFDEVIEWQENMNNTINRVIRIHEKNMMEHDKELSQFIQYLYTYLNTLADELRSIPKNTRIKIGDDWKEIFQIQVPTWEEDEGKEEIRKHIDWMINKLDTEEFLDEEGKEDYGKVKKSIETWLQSKQLLSIIMGGKEIKVKCRKVTNDGKVSNMYYSWESSNLWSGGEKWSKNMALFLGILNYVAEKKEHILPNQKRHRTVIMDNPFGKASSDHVLSPVFFIAEQLGFQFIALTAHGEGRFIRDYFPVVYSCKLRPSTDGNTSILTKEKNINYAFFKDNDPMVIERIGDREQLSMFEI</sequence>
<feature type="coiled-coil region" evidence="1">
    <location>
        <begin position="1054"/>
        <end position="1095"/>
    </location>
</feature>
<feature type="coiled-coil region" evidence="1">
    <location>
        <begin position="742"/>
        <end position="847"/>
    </location>
</feature>
<accession>A0A4R3KS33</accession>
<keyword evidence="1" id="KW-0175">Coiled coil</keyword>
<evidence type="ECO:0000256" key="1">
    <source>
        <dbReference type="SAM" id="Coils"/>
    </source>
</evidence>
<feature type="coiled-coil region" evidence="1">
    <location>
        <begin position="503"/>
        <end position="537"/>
    </location>
</feature>